<evidence type="ECO:0000259" key="1">
    <source>
        <dbReference type="PROSITE" id="PS50995"/>
    </source>
</evidence>
<gene>
    <name evidence="2" type="ORF">N6G96_09540</name>
</gene>
<dbReference type="InterPro" id="IPR036388">
    <property type="entry name" value="WH-like_DNA-bd_sf"/>
</dbReference>
<evidence type="ECO:0000313" key="3">
    <source>
        <dbReference type="Proteomes" id="UP001302696"/>
    </source>
</evidence>
<dbReference type="SMART" id="SM00347">
    <property type="entry name" value="HTH_MARR"/>
    <property type="match status" value="1"/>
</dbReference>
<keyword evidence="3" id="KW-1185">Reference proteome</keyword>
<evidence type="ECO:0000313" key="2">
    <source>
        <dbReference type="EMBL" id="WPC21494.1"/>
    </source>
</evidence>
<name>A0ABZ0Q493_9LACO</name>
<dbReference type="Gene3D" id="1.10.10.10">
    <property type="entry name" value="Winged helix-like DNA-binding domain superfamily/Winged helix DNA-binding domain"/>
    <property type="match status" value="1"/>
</dbReference>
<dbReference type="PANTHER" id="PTHR33164">
    <property type="entry name" value="TRANSCRIPTIONAL REGULATOR, MARR FAMILY"/>
    <property type="match status" value="1"/>
</dbReference>
<dbReference type="SUPFAM" id="SSF46785">
    <property type="entry name" value="Winged helix' DNA-binding domain"/>
    <property type="match status" value="1"/>
</dbReference>
<feature type="domain" description="HTH marR-type" evidence="1">
    <location>
        <begin position="8"/>
        <end position="134"/>
    </location>
</feature>
<dbReference type="PANTHER" id="PTHR33164:SF43">
    <property type="entry name" value="HTH-TYPE TRANSCRIPTIONAL REPRESSOR YETL"/>
    <property type="match status" value="1"/>
</dbReference>
<dbReference type="PROSITE" id="PS50995">
    <property type="entry name" value="HTH_MARR_2"/>
    <property type="match status" value="1"/>
</dbReference>
<sequence length="134" mass="15423">MMATVHPDYEVISKVYAMIQNIDNDLQIKFAVSFEQFRILHFISSIQPKETTVSILAKEFRSNTSATSRKVSTLYKQNLIKDHVSGDDRRTHWITLTPKGISTINELKEFVDDHLPEIEKQIIATLSKNMTDLI</sequence>
<dbReference type="EMBL" id="CP104778">
    <property type="protein sequence ID" value="WPC21494.1"/>
    <property type="molecule type" value="Genomic_DNA"/>
</dbReference>
<protein>
    <recommendedName>
        <fullName evidence="1">HTH marR-type domain-containing protein</fullName>
    </recommendedName>
</protein>
<dbReference type="RefSeq" id="WP_320531991.1">
    <property type="nucleotide sequence ID" value="NZ_CP104778.1"/>
</dbReference>
<dbReference type="InterPro" id="IPR039422">
    <property type="entry name" value="MarR/SlyA-like"/>
</dbReference>
<organism evidence="2 3">
    <name type="scientific">Pediococcus inopinatus</name>
    <dbReference type="NCBI Taxonomy" id="114090"/>
    <lineage>
        <taxon>Bacteria</taxon>
        <taxon>Bacillati</taxon>
        <taxon>Bacillota</taxon>
        <taxon>Bacilli</taxon>
        <taxon>Lactobacillales</taxon>
        <taxon>Lactobacillaceae</taxon>
        <taxon>Pediococcus</taxon>
    </lineage>
</organism>
<reference evidence="3" key="1">
    <citation type="submission" date="2024-06" db="EMBL/GenBank/DDBJ databases">
        <authorList>
            <person name="Chang H.C."/>
            <person name="Mun S.Y."/>
        </authorList>
    </citation>
    <scope>NUCLEOTIDE SEQUENCE [LARGE SCALE GENOMIC DNA]</scope>
    <source>
        <strain evidence="3">KT1</strain>
    </source>
</reference>
<dbReference type="InterPro" id="IPR000835">
    <property type="entry name" value="HTH_MarR-typ"/>
</dbReference>
<dbReference type="InterPro" id="IPR036390">
    <property type="entry name" value="WH_DNA-bd_sf"/>
</dbReference>
<accession>A0ABZ0Q493</accession>
<proteinExistence type="predicted"/>
<dbReference type="Proteomes" id="UP001302696">
    <property type="component" value="Chromosome"/>
</dbReference>